<dbReference type="FunFam" id="1.10.8.60:FF:000073">
    <property type="entry name" value="ORC1-type DNA replication protein"/>
    <property type="match status" value="1"/>
</dbReference>
<evidence type="ECO:0000313" key="8">
    <source>
        <dbReference type="EMBL" id="GAA0676661.1"/>
    </source>
</evidence>
<evidence type="ECO:0000313" key="9">
    <source>
        <dbReference type="Proteomes" id="UP001500420"/>
    </source>
</evidence>
<dbReference type="InterPro" id="IPR050311">
    <property type="entry name" value="ORC1/CDC6"/>
</dbReference>
<dbReference type="InterPro" id="IPR055237">
    <property type="entry name" value="Cdc6_lid"/>
</dbReference>
<name>A0AAV3TBU2_9EURY</name>
<dbReference type="CDD" id="cd08768">
    <property type="entry name" value="Cdc6_C"/>
    <property type="match status" value="1"/>
</dbReference>
<comment type="function">
    <text evidence="5">Involved in regulation of DNA replication.</text>
</comment>
<dbReference type="InterPro" id="IPR015163">
    <property type="entry name" value="Cdc6_C"/>
</dbReference>
<dbReference type="GO" id="GO:0005524">
    <property type="term" value="F:ATP binding"/>
    <property type="evidence" value="ECO:0007669"/>
    <property type="project" value="UniProtKB-UniRule"/>
</dbReference>
<dbReference type="HAMAP" id="MF_01407">
    <property type="entry name" value="ORC1_type_DNA_replic_protein"/>
    <property type="match status" value="1"/>
</dbReference>
<dbReference type="Gene3D" id="3.40.50.300">
    <property type="entry name" value="P-loop containing nucleotide triphosphate hydrolases"/>
    <property type="match status" value="1"/>
</dbReference>
<evidence type="ECO:0000256" key="6">
    <source>
        <dbReference type="SAM" id="MobiDB-lite"/>
    </source>
</evidence>
<dbReference type="Pfam" id="PF09079">
    <property type="entry name" value="WHD_Cdc6"/>
    <property type="match status" value="1"/>
</dbReference>
<dbReference type="AlphaFoldDB" id="A0AAV3TBU2"/>
<comment type="caution">
    <text evidence="8">The sequence shown here is derived from an EMBL/GenBank/DDBJ whole genome shotgun (WGS) entry which is preliminary data.</text>
</comment>
<reference evidence="8 9" key="1">
    <citation type="journal article" date="2019" name="Int. J. Syst. Evol. Microbiol.">
        <title>The Global Catalogue of Microorganisms (GCM) 10K type strain sequencing project: providing services to taxonomists for standard genome sequencing and annotation.</title>
        <authorList>
            <consortium name="The Broad Institute Genomics Platform"/>
            <consortium name="The Broad Institute Genome Sequencing Center for Infectious Disease"/>
            <person name="Wu L."/>
            <person name="Ma J."/>
        </authorList>
    </citation>
    <scope>NUCLEOTIDE SEQUENCE [LARGE SCALE GENOMIC DNA]</scope>
    <source>
        <strain evidence="8 9">JCM 16328</strain>
    </source>
</reference>
<protein>
    <recommendedName>
        <fullName evidence="5">ORC1-type DNA replication protein</fullName>
    </recommendedName>
</protein>
<comment type="caution">
    <text evidence="5">Lacks conserved residue(s) required for the propagation of feature annotation.</text>
</comment>
<feature type="binding site" evidence="5">
    <location>
        <position position="209"/>
    </location>
    <ligand>
        <name>ATP</name>
        <dbReference type="ChEBI" id="CHEBI:30616"/>
    </ligand>
</feature>
<evidence type="ECO:0000256" key="2">
    <source>
        <dbReference type="ARBA" id="ARBA00022705"/>
    </source>
</evidence>
<keyword evidence="4 5" id="KW-0067">ATP-binding</keyword>
<evidence type="ECO:0000256" key="1">
    <source>
        <dbReference type="ARBA" id="ARBA00006184"/>
    </source>
</evidence>
<dbReference type="InterPro" id="IPR036390">
    <property type="entry name" value="WH_DNA-bd_sf"/>
</dbReference>
<sequence length="410" mass="45552">MPQFGESGDVLAHDDALKDDWTPDELPEREEELADIHYVLEPASRGYTPHNAFIYGPAGQGKTVATQNKLTELQEFLGDSADIDAELHTFFVNCADLTSSYQVAGALLKEISPEWDERPRGHGLSNLFDWIFERMEEIGGTIVVVLDEIDVIGDDDTILYKLSRAKANGDIEDVRLSVLGISNDFDFHSNLSQRVKDTLCEEEIRFAPYNAGQLRAILTRRAEMAFHDGVLEDDVIPLCAAYAAQDNGSARQAIRLLYKSGTEAQTAGDDVVTEGHVRDAREEIERNALLEGLKNLTVQEHSSLLSVAALEAKGETPAPTKEIYSEYKSITTAIDVDVTTMRSVRDHLQALDLYSFLEGSKKTGGKRGGERWMFELNIDLNVVLDVLSDNARFEDVVDDIERSAKRNGLL</sequence>
<organism evidence="8 9">
    <name type="scientific">Natronoarchaeum mannanilyticum</name>
    <dbReference type="NCBI Taxonomy" id="926360"/>
    <lineage>
        <taxon>Archaea</taxon>
        <taxon>Methanobacteriati</taxon>
        <taxon>Methanobacteriota</taxon>
        <taxon>Stenosarchaea group</taxon>
        <taxon>Halobacteria</taxon>
        <taxon>Halobacteriales</taxon>
        <taxon>Natronoarchaeaceae</taxon>
    </lineage>
</organism>
<dbReference type="InterPro" id="IPR036388">
    <property type="entry name" value="WH-like_DNA-bd_sf"/>
</dbReference>
<dbReference type="GO" id="GO:0016887">
    <property type="term" value="F:ATP hydrolysis activity"/>
    <property type="evidence" value="ECO:0007669"/>
    <property type="project" value="InterPro"/>
</dbReference>
<dbReference type="PANTHER" id="PTHR10763">
    <property type="entry name" value="CELL DIVISION CONTROL PROTEIN 6-RELATED"/>
    <property type="match status" value="1"/>
</dbReference>
<dbReference type="Proteomes" id="UP001500420">
    <property type="component" value="Unassembled WGS sequence"/>
</dbReference>
<dbReference type="GO" id="GO:0006260">
    <property type="term" value="P:DNA replication"/>
    <property type="evidence" value="ECO:0007669"/>
    <property type="project" value="UniProtKB-UniRule"/>
</dbReference>
<dbReference type="SUPFAM" id="SSF46785">
    <property type="entry name" value="Winged helix' DNA-binding domain"/>
    <property type="match status" value="1"/>
</dbReference>
<feature type="binding site" evidence="5">
    <location>
        <position position="221"/>
    </location>
    <ligand>
        <name>ATP</name>
        <dbReference type="ChEBI" id="CHEBI:30616"/>
    </ligand>
</feature>
<evidence type="ECO:0000256" key="3">
    <source>
        <dbReference type="ARBA" id="ARBA00022741"/>
    </source>
</evidence>
<dbReference type="SUPFAM" id="SSF52540">
    <property type="entry name" value="P-loop containing nucleoside triphosphate hydrolases"/>
    <property type="match status" value="1"/>
</dbReference>
<accession>A0AAV3TBU2</accession>
<evidence type="ECO:0000256" key="4">
    <source>
        <dbReference type="ARBA" id="ARBA00022840"/>
    </source>
</evidence>
<dbReference type="Pfam" id="PF22703">
    <property type="entry name" value="Cdc6_lid"/>
    <property type="match status" value="1"/>
</dbReference>
<dbReference type="EMBL" id="BAAADV010000006">
    <property type="protein sequence ID" value="GAA0676661.1"/>
    <property type="molecule type" value="Genomic_DNA"/>
</dbReference>
<dbReference type="Pfam" id="PF13401">
    <property type="entry name" value="AAA_22"/>
    <property type="match status" value="1"/>
</dbReference>
<feature type="domain" description="Cdc6 C-terminal" evidence="7">
    <location>
        <begin position="304"/>
        <end position="387"/>
    </location>
</feature>
<dbReference type="RefSeq" id="WP_343774437.1">
    <property type="nucleotide sequence ID" value="NZ_BAAADV010000006.1"/>
</dbReference>
<dbReference type="NCBIfam" id="TIGR02928">
    <property type="entry name" value="orc1/cdc6 family replication initiation protein"/>
    <property type="match status" value="1"/>
</dbReference>
<dbReference type="PANTHER" id="PTHR10763:SF22">
    <property type="entry name" value="ORC1-TYPE DNA REPLICATION PROTEIN"/>
    <property type="match status" value="1"/>
</dbReference>
<feature type="region of interest" description="Disordered" evidence="6">
    <location>
        <begin position="1"/>
        <end position="22"/>
    </location>
</feature>
<proteinExistence type="inferred from homology"/>
<keyword evidence="9" id="KW-1185">Reference proteome</keyword>
<dbReference type="Gene3D" id="1.10.10.10">
    <property type="entry name" value="Winged helix-like DNA-binding domain superfamily/Winged helix DNA-binding domain"/>
    <property type="match status" value="1"/>
</dbReference>
<dbReference type="Gene3D" id="1.10.8.60">
    <property type="match status" value="1"/>
</dbReference>
<evidence type="ECO:0000259" key="7">
    <source>
        <dbReference type="SMART" id="SM01074"/>
    </source>
</evidence>
<gene>
    <name evidence="8" type="ORF">GCM10009020_25630</name>
</gene>
<keyword evidence="3 5" id="KW-0547">Nucleotide-binding</keyword>
<keyword evidence="2 5" id="KW-0235">DNA replication</keyword>
<feature type="compositionally biased region" description="Basic and acidic residues" evidence="6">
    <location>
        <begin position="11"/>
        <end position="21"/>
    </location>
</feature>
<dbReference type="InterPro" id="IPR027417">
    <property type="entry name" value="P-loop_NTPase"/>
</dbReference>
<dbReference type="InterPro" id="IPR049945">
    <property type="entry name" value="AAA_22"/>
</dbReference>
<dbReference type="SMART" id="SM01074">
    <property type="entry name" value="Cdc6_C"/>
    <property type="match status" value="1"/>
</dbReference>
<evidence type="ECO:0000256" key="5">
    <source>
        <dbReference type="HAMAP-Rule" id="MF_01407"/>
    </source>
</evidence>
<dbReference type="InterPro" id="IPR014277">
    <property type="entry name" value="Orc1/Cdc6_arc"/>
</dbReference>
<comment type="similarity">
    <text evidence="1 5">Belongs to the CDC6/cdc18 family.</text>
</comment>